<feature type="region of interest" description="Disordered" evidence="7">
    <location>
        <begin position="1"/>
        <end position="20"/>
    </location>
</feature>
<comment type="subcellular location">
    <subcellularLocation>
        <location evidence="6">Cytoplasm</location>
    </subcellularLocation>
</comment>
<dbReference type="Proteomes" id="UP000033220">
    <property type="component" value="Chromosome DSM 122"/>
</dbReference>
<dbReference type="KEGG" id="rpm:RSPPHO_01447"/>
<dbReference type="eggNOG" id="COG1722">
    <property type="taxonomic scope" value="Bacteria"/>
</dbReference>
<dbReference type="GO" id="GO:0008855">
    <property type="term" value="F:exodeoxyribonuclease VII activity"/>
    <property type="evidence" value="ECO:0007669"/>
    <property type="project" value="UniProtKB-UniRule"/>
</dbReference>
<comment type="similarity">
    <text evidence="1 6">Belongs to the XseB family.</text>
</comment>
<dbReference type="InterPro" id="IPR003761">
    <property type="entry name" value="Exonuc_VII_S"/>
</dbReference>
<dbReference type="NCBIfam" id="TIGR01280">
    <property type="entry name" value="xseB"/>
    <property type="match status" value="1"/>
</dbReference>
<dbReference type="AlphaFoldDB" id="H6SJA8"/>
<dbReference type="InterPro" id="IPR037004">
    <property type="entry name" value="Exonuc_VII_ssu_sf"/>
</dbReference>
<comment type="catalytic activity">
    <reaction evidence="6">
        <text>Exonucleolytic cleavage in either 5'- to 3'- or 3'- to 5'-direction to yield nucleoside 5'-phosphates.</text>
        <dbReference type="EC" id="3.1.11.6"/>
    </reaction>
</comment>
<evidence type="ECO:0000256" key="6">
    <source>
        <dbReference type="HAMAP-Rule" id="MF_00337"/>
    </source>
</evidence>
<evidence type="ECO:0000256" key="5">
    <source>
        <dbReference type="ARBA" id="ARBA00022839"/>
    </source>
</evidence>
<dbReference type="PANTHER" id="PTHR34137">
    <property type="entry name" value="EXODEOXYRIBONUCLEASE 7 SMALL SUBUNIT"/>
    <property type="match status" value="1"/>
</dbReference>
<reference evidence="8 9" key="1">
    <citation type="submission" date="2012-02" db="EMBL/GenBank/DDBJ databases">
        <title>Shotgun genome sequence of Phaeospirillum photometricum DSM 122.</title>
        <authorList>
            <person name="Duquesne K."/>
            <person name="Sturgis J."/>
        </authorList>
    </citation>
    <scope>NUCLEOTIDE SEQUENCE [LARGE SCALE GENOMIC DNA]</scope>
    <source>
        <strain evidence="9">DSM122</strain>
    </source>
</reference>
<dbReference type="HAMAP" id="MF_00337">
    <property type="entry name" value="Exonuc_7_S"/>
    <property type="match status" value="1"/>
</dbReference>
<evidence type="ECO:0000313" key="9">
    <source>
        <dbReference type="Proteomes" id="UP000033220"/>
    </source>
</evidence>
<dbReference type="PATRIC" id="fig|1150469.3.peg.1628"/>
<dbReference type="OrthoDB" id="9808145at2"/>
<proteinExistence type="inferred from homology"/>
<keyword evidence="9" id="KW-1185">Reference proteome</keyword>
<evidence type="ECO:0000256" key="3">
    <source>
        <dbReference type="ARBA" id="ARBA00022722"/>
    </source>
</evidence>
<dbReference type="RefSeq" id="WP_014414712.1">
    <property type="nucleotide sequence ID" value="NC_017059.1"/>
</dbReference>
<evidence type="ECO:0000256" key="2">
    <source>
        <dbReference type="ARBA" id="ARBA00022490"/>
    </source>
</evidence>
<dbReference type="GO" id="GO:0006308">
    <property type="term" value="P:DNA catabolic process"/>
    <property type="evidence" value="ECO:0007669"/>
    <property type="project" value="UniProtKB-UniRule"/>
</dbReference>
<sequence>MSTTATSSPARPPVPPDLGSLSFEQALAELETIVRDLEQGSVELDKAVGAYERGVALRRHCEARLNEARMTVERIAAGPDGEPVARPFDAG</sequence>
<dbReference type="HOGENOM" id="CLU_145918_0_3_5"/>
<protein>
    <recommendedName>
        <fullName evidence="6">Exodeoxyribonuclease 7 small subunit</fullName>
        <ecNumber evidence="6">3.1.11.6</ecNumber>
    </recommendedName>
    <alternativeName>
        <fullName evidence="6">Exodeoxyribonuclease VII small subunit</fullName>
        <shortName evidence="6">Exonuclease VII small subunit</shortName>
    </alternativeName>
</protein>
<organism evidence="8 9">
    <name type="scientific">Pararhodospirillum photometricum DSM 122</name>
    <dbReference type="NCBI Taxonomy" id="1150469"/>
    <lineage>
        <taxon>Bacteria</taxon>
        <taxon>Pseudomonadati</taxon>
        <taxon>Pseudomonadota</taxon>
        <taxon>Alphaproteobacteria</taxon>
        <taxon>Rhodospirillales</taxon>
        <taxon>Rhodospirillaceae</taxon>
        <taxon>Pararhodospirillum</taxon>
    </lineage>
</organism>
<evidence type="ECO:0000256" key="4">
    <source>
        <dbReference type="ARBA" id="ARBA00022801"/>
    </source>
</evidence>
<dbReference type="EC" id="3.1.11.6" evidence="6"/>
<dbReference type="STRING" id="1150469.RSPPHO_01447"/>
<dbReference type="Gene3D" id="1.10.287.1040">
    <property type="entry name" value="Exonuclease VII, small subunit"/>
    <property type="match status" value="1"/>
</dbReference>
<dbReference type="GO" id="GO:0005829">
    <property type="term" value="C:cytosol"/>
    <property type="evidence" value="ECO:0007669"/>
    <property type="project" value="TreeGrafter"/>
</dbReference>
<dbReference type="Pfam" id="PF02609">
    <property type="entry name" value="Exonuc_VII_S"/>
    <property type="match status" value="1"/>
</dbReference>
<gene>
    <name evidence="6" type="primary">xseB</name>
    <name evidence="8" type="ORF">RSPPHO_01447</name>
</gene>
<dbReference type="SUPFAM" id="SSF116842">
    <property type="entry name" value="XseB-like"/>
    <property type="match status" value="1"/>
</dbReference>
<evidence type="ECO:0000256" key="7">
    <source>
        <dbReference type="SAM" id="MobiDB-lite"/>
    </source>
</evidence>
<evidence type="ECO:0000313" key="8">
    <source>
        <dbReference type="EMBL" id="CCG08073.1"/>
    </source>
</evidence>
<dbReference type="EMBL" id="HE663493">
    <property type="protein sequence ID" value="CCG08073.1"/>
    <property type="molecule type" value="Genomic_DNA"/>
</dbReference>
<keyword evidence="3 6" id="KW-0540">Nuclease</keyword>
<keyword evidence="4 6" id="KW-0378">Hydrolase</keyword>
<dbReference type="PANTHER" id="PTHR34137:SF1">
    <property type="entry name" value="EXODEOXYRIBONUCLEASE 7 SMALL SUBUNIT"/>
    <property type="match status" value="1"/>
</dbReference>
<keyword evidence="2 6" id="KW-0963">Cytoplasm</keyword>
<comment type="subunit">
    <text evidence="6">Heterooligomer composed of large and small subunits.</text>
</comment>
<evidence type="ECO:0000256" key="1">
    <source>
        <dbReference type="ARBA" id="ARBA00009998"/>
    </source>
</evidence>
<accession>H6SJA8</accession>
<keyword evidence="5 6" id="KW-0269">Exonuclease</keyword>
<dbReference type="NCBIfam" id="NF002139">
    <property type="entry name" value="PRK00977.1-3"/>
    <property type="match status" value="1"/>
</dbReference>
<dbReference type="GO" id="GO:0009318">
    <property type="term" value="C:exodeoxyribonuclease VII complex"/>
    <property type="evidence" value="ECO:0007669"/>
    <property type="project" value="UniProtKB-UniRule"/>
</dbReference>
<comment type="function">
    <text evidence="6">Bidirectionally degrades single-stranded DNA into large acid-insoluble oligonucleotides, which are then degraded further into small acid-soluble oligonucleotides.</text>
</comment>
<name>H6SJA8_PARPM</name>